<protein>
    <recommendedName>
        <fullName evidence="1">Heterokaryon incompatibility domain-containing protein</fullName>
    </recommendedName>
</protein>
<dbReference type="EMBL" id="JAHLJV010000097">
    <property type="protein sequence ID" value="KAK1573163.1"/>
    <property type="molecule type" value="Genomic_DNA"/>
</dbReference>
<gene>
    <name evidence="2" type="ORF">LY79DRAFT_662926</name>
</gene>
<dbReference type="PANTHER" id="PTHR33112">
    <property type="entry name" value="DOMAIN PROTEIN, PUTATIVE-RELATED"/>
    <property type="match status" value="1"/>
</dbReference>
<dbReference type="Proteomes" id="UP001230504">
    <property type="component" value="Unassembled WGS sequence"/>
</dbReference>
<dbReference type="InterPro" id="IPR010730">
    <property type="entry name" value="HET"/>
</dbReference>
<organism evidence="2 3">
    <name type="scientific">Colletotrichum navitas</name>
    <dbReference type="NCBI Taxonomy" id="681940"/>
    <lineage>
        <taxon>Eukaryota</taxon>
        <taxon>Fungi</taxon>
        <taxon>Dikarya</taxon>
        <taxon>Ascomycota</taxon>
        <taxon>Pezizomycotina</taxon>
        <taxon>Sordariomycetes</taxon>
        <taxon>Hypocreomycetidae</taxon>
        <taxon>Glomerellales</taxon>
        <taxon>Glomerellaceae</taxon>
        <taxon>Colletotrichum</taxon>
        <taxon>Colletotrichum graminicola species complex</taxon>
    </lineage>
</organism>
<name>A0AAD8UZH1_9PEZI</name>
<evidence type="ECO:0000259" key="1">
    <source>
        <dbReference type="Pfam" id="PF06985"/>
    </source>
</evidence>
<evidence type="ECO:0000313" key="2">
    <source>
        <dbReference type="EMBL" id="KAK1573163.1"/>
    </source>
</evidence>
<feature type="non-terminal residue" evidence="2">
    <location>
        <position position="313"/>
    </location>
</feature>
<sequence length="313" mass="36067">MNNNQHQPEQDNVEKHIPAEIQDMSDEEIKVEFRSSQACKRCLQYFHPELTSPSPGRHLLVAIADVPHKILHENPDNLADGIKQGCWWCNRVLLAIQKTHGPMTIKHLLRIYPGFHSFSRGLEDWNEGSATCFLTWRMTEGSLRDAVWFGRKDWARSPRGICFKPDSTRSGDPFEYLPRWMYRLGKLEGNTGSQRTMEYIAAQIRKCMETHESCRVPSKSTWYLRRLLQILSSDDRATVTGLRLVETEETPIHGPYATLSYCWGSKPNLTLKLDNYKEYRITGMPAFVIPQLFLDAAFVTMKVGAGYIWIDSL</sequence>
<dbReference type="AlphaFoldDB" id="A0AAD8UZH1"/>
<keyword evidence="3" id="KW-1185">Reference proteome</keyword>
<dbReference type="GeneID" id="85447069"/>
<dbReference type="RefSeq" id="XP_060408820.1">
    <property type="nucleotide sequence ID" value="XM_060562829.1"/>
</dbReference>
<feature type="domain" description="Heterokaryon incompatibility" evidence="1">
    <location>
        <begin position="256"/>
        <end position="313"/>
    </location>
</feature>
<reference evidence="2" key="1">
    <citation type="submission" date="2021-06" db="EMBL/GenBank/DDBJ databases">
        <title>Comparative genomics, transcriptomics and evolutionary studies reveal genomic signatures of adaptation to plant cell wall in hemibiotrophic fungi.</title>
        <authorList>
            <consortium name="DOE Joint Genome Institute"/>
            <person name="Baroncelli R."/>
            <person name="Diaz J.F."/>
            <person name="Benocci T."/>
            <person name="Peng M."/>
            <person name="Battaglia E."/>
            <person name="Haridas S."/>
            <person name="Andreopoulos W."/>
            <person name="Labutti K."/>
            <person name="Pangilinan J."/>
            <person name="Floch G.L."/>
            <person name="Makela M.R."/>
            <person name="Henrissat B."/>
            <person name="Grigoriev I.V."/>
            <person name="Crouch J.A."/>
            <person name="De Vries R.P."/>
            <person name="Sukno S.A."/>
            <person name="Thon M.R."/>
        </authorList>
    </citation>
    <scope>NUCLEOTIDE SEQUENCE</scope>
    <source>
        <strain evidence="2">CBS 125086</strain>
    </source>
</reference>
<dbReference type="Pfam" id="PF06985">
    <property type="entry name" value="HET"/>
    <property type="match status" value="1"/>
</dbReference>
<comment type="caution">
    <text evidence="2">The sequence shown here is derived from an EMBL/GenBank/DDBJ whole genome shotgun (WGS) entry which is preliminary data.</text>
</comment>
<dbReference type="PANTHER" id="PTHR33112:SF10">
    <property type="entry name" value="TOL"/>
    <property type="match status" value="1"/>
</dbReference>
<accession>A0AAD8UZH1</accession>
<evidence type="ECO:0000313" key="3">
    <source>
        <dbReference type="Proteomes" id="UP001230504"/>
    </source>
</evidence>
<proteinExistence type="predicted"/>